<sequence length="79" mass="8303">MGAASGALQAARAGRREHDGLGRTRWTGGRDREEVPTLTATRALLSAAQPWAPDRTWRSGEVSGEISFPSASPPPPPAP</sequence>
<feature type="region of interest" description="Disordered" evidence="1">
    <location>
        <begin position="50"/>
        <end position="79"/>
    </location>
</feature>
<protein>
    <submittedName>
        <fullName evidence="2">Uncharacterized protein</fullName>
    </submittedName>
</protein>
<gene>
    <name evidence="2" type="ORF">NHX12_019948</name>
</gene>
<evidence type="ECO:0000256" key="1">
    <source>
        <dbReference type="SAM" id="MobiDB-lite"/>
    </source>
</evidence>
<accession>A0A9Q0EUD8</accession>
<feature type="region of interest" description="Disordered" evidence="1">
    <location>
        <begin position="1"/>
        <end position="35"/>
    </location>
</feature>
<dbReference type="Proteomes" id="UP001148018">
    <property type="component" value="Unassembled WGS sequence"/>
</dbReference>
<dbReference type="EMBL" id="JANIIK010000035">
    <property type="protein sequence ID" value="KAJ3613702.1"/>
    <property type="molecule type" value="Genomic_DNA"/>
</dbReference>
<evidence type="ECO:0000313" key="2">
    <source>
        <dbReference type="EMBL" id="KAJ3613702.1"/>
    </source>
</evidence>
<feature type="compositionally biased region" description="Low complexity" evidence="1">
    <location>
        <begin position="1"/>
        <end position="12"/>
    </location>
</feature>
<proteinExistence type="predicted"/>
<dbReference type="AlphaFoldDB" id="A0A9Q0EUD8"/>
<feature type="compositionally biased region" description="Basic and acidic residues" evidence="1">
    <location>
        <begin position="14"/>
        <end position="35"/>
    </location>
</feature>
<organism evidence="2 3">
    <name type="scientific">Muraenolepis orangiensis</name>
    <name type="common">Patagonian moray cod</name>
    <dbReference type="NCBI Taxonomy" id="630683"/>
    <lineage>
        <taxon>Eukaryota</taxon>
        <taxon>Metazoa</taxon>
        <taxon>Chordata</taxon>
        <taxon>Craniata</taxon>
        <taxon>Vertebrata</taxon>
        <taxon>Euteleostomi</taxon>
        <taxon>Actinopterygii</taxon>
        <taxon>Neopterygii</taxon>
        <taxon>Teleostei</taxon>
        <taxon>Neoteleostei</taxon>
        <taxon>Acanthomorphata</taxon>
        <taxon>Zeiogadaria</taxon>
        <taxon>Gadariae</taxon>
        <taxon>Gadiformes</taxon>
        <taxon>Muraenolepidoidei</taxon>
        <taxon>Muraenolepididae</taxon>
        <taxon>Muraenolepis</taxon>
    </lineage>
</organism>
<name>A0A9Q0EUD8_9TELE</name>
<comment type="caution">
    <text evidence="2">The sequence shown here is derived from an EMBL/GenBank/DDBJ whole genome shotgun (WGS) entry which is preliminary data.</text>
</comment>
<reference evidence="2" key="1">
    <citation type="submission" date="2022-07" db="EMBL/GenBank/DDBJ databases">
        <title>Chromosome-level genome of Muraenolepis orangiensis.</title>
        <authorList>
            <person name="Kim J."/>
        </authorList>
    </citation>
    <scope>NUCLEOTIDE SEQUENCE</scope>
    <source>
        <strain evidence="2">KU_S4_2022</strain>
        <tissue evidence="2">Muscle</tissue>
    </source>
</reference>
<keyword evidence="3" id="KW-1185">Reference proteome</keyword>
<evidence type="ECO:0000313" key="3">
    <source>
        <dbReference type="Proteomes" id="UP001148018"/>
    </source>
</evidence>